<evidence type="ECO:0000313" key="1">
    <source>
        <dbReference type="EMBL" id="SDC13253.1"/>
    </source>
</evidence>
<evidence type="ECO:0008006" key="3">
    <source>
        <dbReference type="Google" id="ProtNLM"/>
    </source>
</evidence>
<organism evidence="1 2">
    <name type="scientific">Nocardioides lianchengensis</name>
    <dbReference type="NCBI Taxonomy" id="1045774"/>
    <lineage>
        <taxon>Bacteria</taxon>
        <taxon>Bacillati</taxon>
        <taxon>Actinomycetota</taxon>
        <taxon>Actinomycetes</taxon>
        <taxon>Propionibacteriales</taxon>
        <taxon>Nocardioidaceae</taxon>
        <taxon>Nocardioides</taxon>
    </lineage>
</organism>
<dbReference type="AlphaFoldDB" id="A0A1G6J3R9"/>
<name>A0A1G6J3R9_9ACTN</name>
<protein>
    <recommendedName>
        <fullName evidence="3">LVIVD repeat-containing protein</fullName>
    </recommendedName>
</protein>
<accession>A0A1G6J3R9</accession>
<dbReference type="STRING" id="1045774.SAMN05421872_101360"/>
<dbReference type="EMBL" id="FMZM01000001">
    <property type="protein sequence ID" value="SDC13253.1"/>
    <property type="molecule type" value="Genomic_DNA"/>
</dbReference>
<keyword evidence="2" id="KW-1185">Reference proteome</keyword>
<reference evidence="1 2" key="1">
    <citation type="submission" date="2016-10" db="EMBL/GenBank/DDBJ databases">
        <authorList>
            <person name="de Groot N.N."/>
        </authorList>
    </citation>
    <scope>NUCLEOTIDE SEQUENCE [LARGE SCALE GENOMIC DNA]</scope>
    <source>
        <strain evidence="1 2">CGMCC 4.6858</strain>
    </source>
</reference>
<gene>
    <name evidence="1" type="ORF">SAMN05421872_101360</name>
</gene>
<dbReference type="OrthoDB" id="4300819at2"/>
<dbReference type="RefSeq" id="WP_090850145.1">
    <property type="nucleotide sequence ID" value="NZ_FMZM01000001.1"/>
</dbReference>
<proteinExistence type="predicted"/>
<sequence>MTTSSRTRVSLGLLAAALALALGFGLLSGPGASGEGASGAARPCTKAELAELRAAGDNFVGRCLLPGRDWTGLERVEAAADQGEVDRSANVRQIARVPLKGAFAAEDAFGTDLAFQGRYAFGGNYQGFAVYDVRRPSKPRRVAQVVCPGGQNDVSVHRNLLVLSVDSSRSDDSCRSEAQSASIKSSWEGIRVFDISNPRKPRYVAAVETDCGSHTHTLAPAKNGKSVFVYVSSYGPASDLPDCKPPHDRISVVKVPVRKPERARVVAKPKLFPDGGNPGSGVPLLGVSETSGCHDITAYPAKDLAAGACMGDGILLDIKQRARPRVIHRVTDDANFAFWHSATFNNRGTKVVFTDELGGGSLPTCNPLTGPTRGADGIYDIVNRKLVFRSYFKIPRTQGATENCVAHNGSLIPVKGRDVMVQAWYQGGFSVFDFTDSTKPTEIAHFDRGAISETEMTLGGAWSTYWYNGRIYSNDITRGLEVFRLDDPRTRSALKVRMRGLNAQSQARYRG</sequence>
<dbReference type="Proteomes" id="UP000199034">
    <property type="component" value="Unassembled WGS sequence"/>
</dbReference>
<dbReference type="SUPFAM" id="SSF75011">
    <property type="entry name" value="3-carboxy-cis,cis-mucoante lactonizing enzyme"/>
    <property type="match status" value="1"/>
</dbReference>
<evidence type="ECO:0000313" key="2">
    <source>
        <dbReference type="Proteomes" id="UP000199034"/>
    </source>
</evidence>